<keyword evidence="1" id="KW-0812">Transmembrane</keyword>
<feature type="transmembrane region" description="Helical" evidence="1">
    <location>
        <begin position="289"/>
        <end position="307"/>
    </location>
</feature>
<feature type="transmembrane region" description="Helical" evidence="1">
    <location>
        <begin position="319"/>
        <end position="337"/>
    </location>
</feature>
<proteinExistence type="predicted"/>
<keyword evidence="1" id="KW-1133">Transmembrane helix</keyword>
<reference evidence="2" key="1">
    <citation type="submission" date="2023-09" db="EMBL/GenBank/DDBJ databases">
        <authorList>
            <consortium name="CW5 consortium"/>
            <person name="Lu C.-W."/>
        </authorList>
    </citation>
    <scope>NUCLEOTIDE SEQUENCE</scope>
    <source>
        <strain evidence="2">KPS</strain>
    </source>
</reference>
<evidence type="ECO:0000313" key="3">
    <source>
        <dbReference type="Proteomes" id="UP001180616"/>
    </source>
</evidence>
<name>A0ABY9R5D0_9BACT</name>
<evidence type="ECO:0000313" key="2">
    <source>
        <dbReference type="EMBL" id="WMW66664.1"/>
    </source>
</evidence>
<organism evidence="2 3">
    <name type="scientific">Nitratidesulfovibrio liaohensis</name>
    <dbReference type="NCBI Taxonomy" id="2604158"/>
    <lineage>
        <taxon>Bacteria</taxon>
        <taxon>Pseudomonadati</taxon>
        <taxon>Thermodesulfobacteriota</taxon>
        <taxon>Desulfovibrionia</taxon>
        <taxon>Desulfovibrionales</taxon>
        <taxon>Desulfovibrionaceae</taxon>
        <taxon>Nitratidesulfovibrio</taxon>
    </lineage>
</organism>
<sequence>MLGGKIAEFLASVGFQADEKSLKDSLTKVAAFGAAVSVVAGGIYAGIIKAAQGEAELARQAERLGTTSDRLQELGYVAEQSGSSIDAVTRSIEGLISNNPRIRDGAKAPEMAGERMQRMTEAQRRAYAARMGIDPTLIPALTSDVAGLKDEFRQMYAVAGVDAKAAGEAAKGFLAELAKLGTMVRMLARGVSLAFIGKIRGDVEHLRRVIMENFDKIKRLFEVVIAVVLRIAGVFGAFVYRVIKWAAQAVGWFDQLDDGTGRLLLGVLGLYAAWKVLNLGFLATPPGMLITGLLALLAVVDDLLTYMEGGESYFDWGPWVGQINAAVAALVPVADAVRALALRLLPLLQAAFERVWHFVKEMATAVGAVLLSAFGNGTDGALDFVDALGDAVEGLATIIGAVFSVAAPVAIAAFTAGLGTVMDTARMVLQVFSAIVRGIVALFDGDLAGAAQAFLDVLRAVGDFLTSLLTRVGEFVGGLGGKLLAKLGIDVGGASTAATNAGAVAAPMAAPALVPTHGEAANYDNSQRKTEINATTSIQVSGAGDPEAVGNAVATRQQGVNADIVRHAAGCAR</sequence>
<dbReference type="RefSeq" id="WP_309542528.1">
    <property type="nucleotide sequence ID" value="NZ_CP133659.1"/>
</dbReference>
<keyword evidence="3" id="KW-1185">Reference proteome</keyword>
<evidence type="ECO:0008006" key="4">
    <source>
        <dbReference type="Google" id="ProtNLM"/>
    </source>
</evidence>
<dbReference type="EMBL" id="CP133659">
    <property type="protein sequence ID" value="WMW66664.1"/>
    <property type="molecule type" value="Genomic_DNA"/>
</dbReference>
<accession>A0ABY9R5D0</accession>
<gene>
    <name evidence="2" type="ORF">KPS_001268</name>
</gene>
<protein>
    <recommendedName>
        <fullName evidence="4">Phage-related protein</fullName>
    </recommendedName>
</protein>
<keyword evidence="1" id="KW-0472">Membrane</keyword>
<feature type="transmembrane region" description="Helical" evidence="1">
    <location>
        <begin position="220"/>
        <end position="243"/>
    </location>
</feature>
<feature type="transmembrane region" description="Helical" evidence="1">
    <location>
        <begin position="358"/>
        <end position="375"/>
    </location>
</feature>
<feature type="transmembrane region" description="Helical" evidence="1">
    <location>
        <begin position="395"/>
        <end position="418"/>
    </location>
</feature>
<evidence type="ECO:0000256" key="1">
    <source>
        <dbReference type="SAM" id="Phobius"/>
    </source>
</evidence>
<dbReference type="Proteomes" id="UP001180616">
    <property type="component" value="Chromosome"/>
</dbReference>